<protein>
    <recommendedName>
        <fullName evidence="2">histidine kinase</fullName>
        <ecNumber evidence="2">2.7.13.3</ecNumber>
    </recommendedName>
</protein>
<dbReference type="PANTHER" id="PTHR45436">
    <property type="entry name" value="SENSOR HISTIDINE KINASE YKOH"/>
    <property type="match status" value="1"/>
</dbReference>
<feature type="transmembrane region" description="Helical" evidence="7">
    <location>
        <begin position="51"/>
        <end position="71"/>
    </location>
</feature>
<dbReference type="GO" id="GO:0005886">
    <property type="term" value="C:plasma membrane"/>
    <property type="evidence" value="ECO:0007669"/>
    <property type="project" value="TreeGrafter"/>
</dbReference>
<dbReference type="InterPro" id="IPR036890">
    <property type="entry name" value="HATPase_C_sf"/>
</dbReference>
<dbReference type="EC" id="2.7.13.3" evidence="2"/>
<dbReference type="Proteomes" id="UP000481583">
    <property type="component" value="Unassembled WGS sequence"/>
</dbReference>
<keyword evidence="7" id="KW-0812">Transmembrane</keyword>
<feature type="region of interest" description="Disordered" evidence="6">
    <location>
        <begin position="372"/>
        <end position="509"/>
    </location>
</feature>
<comment type="catalytic activity">
    <reaction evidence="1">
        <text>ATP + protein L-histidine = ADP + protein N-phospho-L-histidine.</text>
        <dbReference type="EC" id="2.7.13.3"/>
    </reaction>
</comment>
<name>A0A6G4U247_9ACTN</name>
<dbReference type="Pfam" id="PF02518">
    <property type="entry name" value="HATPase_c"/>
    <property type="match status" value="1"/>
</dbReference>
<evidence type="ECO:0000256" key="1">
    <source>
        <dbReference type="ARBA" id="ARBA00000085"/>
    </source>
</evidence>
<dbReference type="InterPro" id="IPR050428">
    <property type="entry name" value="TCS_sensor_his_kinase"/>
</dbReference>
<evidence type="ECO:0000256" key="2">
    <source>
        <dbReference type="ARBA" id="ARBA00012438"/>
    </source>
</evidence>
<dbReference type="SUPFAM" id="SSF55874">
    <property type="entry name" value="ATPase domain of HSP90 chaperone/DNA topoisomerase II/histidine kinase"/>
    <property type="match status" value="1"/>
</dbReference>
<evidence type="ECO:0000256" key="3">
    <source>
        <dbReference type="ARBA" id="ARBA00022553"/>
    </source>
</evidence>
<dbReference type="InterPro" id="IPR003594">
    <property type="entry name" value="HATPase_dom"/>
</dbReference>
<evidence type="ECO:0000256" key="6">
    <source>
        <dbReference type="SAM" id="MobiDB-lite"/>
    </source>
</evidence>
<keyword evidence="7" id="KW-1133">Transmembrane helix</keyword>
<evidence type="ECO:0000259" key="8">
    <source>
        <dbReference type="SMART" id="SM00387"/>
    </source>
</evidence>
<keyword evidence="3" id="KW-0597">Phosphoprotein</keyword>
<dbReference type="GO" id="GO:0000160">
    <property type="term" value="P:phosphorelay signal transduction system"/>
    <property type="evidence" value="ECO:0007669"/>
    <property type="project" value="TreeGrafter"/>
</dbReference>
<keyword evidence="4" id="KW-0808">Transferase</keyword>
<dbReference type="PANTHER" id="PTHR45436:SF5">
    <property type="entry name" value="SENSOR HISTIDINE KINASE TRCS"/>
    <property type="match status" value="1"/>
</dbReference>
<accession>A0A6G4U247</accession>
<keyword evidence="7" id="KW-0472">Membrane</keyword>
<evidence type="ECO:0000256" key="5">
    <source>
        <dbReference type="ARBA" id="ARBA00022777"/>
    </source>
</evidence>
<evidence type="ECO:0000256" key="7">
    <source>
        <dbReference type="SAM" id="Phobius"/>
    </source>
</evidence>
<feature type="domain" description="Histidine kinase/HSP90-like ATPase" evidence="8">
    <location>
        <begin position="242"/>
        <end position="351"/>
    </location>
</feature>
<dbReference type="SMART" id="SM00387">
    <property type="entry name" value="HATPase_c"/>
    <property type="match status" value="1"/>
</dbReference>
<evidence type="ECO:0000313" key="9">
    <source>
        <dbReference type="EMBL" id="NGN66339.1"/>
    </source>
</evidence>
<keyword evidence="10" id="KW-1185">Reference proteome</keyword>
<feature type="compositionally biased region" description="Basic and acidic residues" evidence="6">
    <location>
        <begin position="469"/>
        <end position="481"/>
    </location>
</feature>
<feature type="compositionally biased region" description="Polar residues" evidence="6">
    <location>
        <begin position="419"/>
        <end position="445"/>
    </location>
</feature>
<gene>
    <name evidence="9" type="ORF">G5C51_20860</name>
</gene>
<evidence type="ECO:0000313" key="10">
    <source>
        <dbReference type="Proteomes" id="UP000481583"/>
    </source>
</evidence>
<proteinExistence type="predicted"/>
<dbReference type="EMBL" id="JAAKZV010000092">
    <property type="protein sequence ID" value="NGN66339.1"/>
    <property type="molecule type" value="Genomic_DNA"/>
</dbReference>
<reference evidence="9 10" key="1">
    <citation type="submission" date="2020-02" db="EMBL/GenBank/DDBJ databases">
        <title>Whole-genome analyses of novel actinobacteria.</title>
        <authorList>
            <person name="Sahin N."/>
        </authorList>
    </citation>
    <scope>NUCLEOTIDE SEQUENCE [LARGE SCALE GENOMIC DNA]</scope>
    <source>
        <strain evidence="9 10">A7024</strain>
    </source>
</reference>
<organism evidence="9 10">
    <name type="scientific">Streptomyces coryli</name>
    <dbReference type="NCBI Taxonomy" id="1128680"/>
    <lineage>
        <taxon>Bacteria</taxon>
        <taxon>Bacillati</taxon>
        <taxon>Actinomycetota</taxon>
        <taxon>Actinomycetes</taxon>
        <taxon>Kitasatosporales</taxon>
        <taxon>Streptomycetaceae</taxon>
        <taxon>Streptomyces</taxon>
    </lineage>
</organism>
<dbReference type="AlphaFoldDB" id="A0A6G4U247"/>
<feature type="compositionally biased region" description="Basic and acidic residues" evidence="6">
    <location>
        <begin position="381"/>
        <end position="396"/>
    </location>
</feature>
<dbReference type="Gene3D" id="3.30.565.10">
    <property type="entry name" value="Histidine kinase-like ATPase, C-terminal domain"/>
    <property type="match status" value="1"/>
</dbReference>
<dbReference type="GO" id="GO:0004673">
    <property type="term" value="F:protein histidine kinase activity"/>
    <property type="evidence" value="ECO:0007669"/>
    <property type="project" value="UniProtKB-EC"/>
</dbReference>
<evidence type="ECO:0000256" key="4">
    <source>
        <dbReference type="ARBA" id="ARBA00022679"/>
    </source>
</evidence>
<sequence length="509" mass="52901">MPGKTRNVAALIIVGVAVLAAGAPGVAAAVRDLRSAPSSSASSDAASALQLQGALLALCLALAIGIGAYALRRAGHRSAAGAGGGEGGAGGVSAQLAAARAELDDTREAHTVERDTLLRERAALAQRITGLQEAVHGTFVGLSRRTLGLVERQLAFIDDLEENEQDPDRLDTLYQLDHLAACMRRHSENLLVLAGSDQRGPRREHLPLIDVLRTAVGEIEAYQRVHITPGLPEVQLNGFASGDTGHLLAELLENATACSPPESQVELAGRLLPDGRLLLTVRDEGIGIHPPDRLAELNSRLTEPDPGPAPGEALGLGLYVVARLAARHGVRVELRSQATGITAEVTLPARVVVAVPEPATVGLRVVEDRPSAGVGAAAVRGRRDGAEHSRPAEDFGTRATAAAHPGADGGTGQWERVTTVPSASAPATQRMTSVPPAQSETSAQPTVGGLPRRTPKVPVRAAEPGPQQAERRAADPVEVRRLLGGLQQGSREGFRAAAAETAAHPETRP</sequence>
<keyword evidence="5" id="KW-0418">Kinase</keyword>
<comment type="caution">
    <text evidence="9">The sequence shown here is derived from an EMBL/GenBank/DDBJ whole genome shotgun (WGS) entry which is preliminary data.</text>
</comment>